<dbReference type="Gene3D" id="3.30.450.40">
    <property type="match status" value="1"/>
</dbReference>
<dbReference type="SMART" id="SM00346">
    <property type="entry name" value="HTH_ICLR"/>
    <property type="match status" value="1"/>
</dbReference>
<dbReference type="InterPro" id="IPR014757">
    <property type="entry name" value="Tscrpt_reg_IclR_C"/>
</dbReference>
<dbReference type="PROSITE" id="PS51077">
    <property type="entry name" value="HTH_ICLR"/>
    <property type="match status" value="1"/>
</dbReference>
<dbReference type="InterPro" id="IPR005471">
    <property type="entry name" value="Tscrpt_reg_IclR_N"/>
</dbReference>
<reference evidence="6 7" key="1">
    <citation type="submission" date="2019-09" db="EMBL/GenBank/DDBJ databases">
        <title>In-depth cultivation of the pig gut microbiome towards novel bacterial diversity and tailored functional studies.</title>
        <authorList>
            <person name="Wylensek D."/>
            <person name="Hitch T.C.A."/>
            <person name="Clavel T."/>
        </authorList>
    </citation>
    <scope>NUCLEOTIDE SEQUENCE [LARGE SCALE GENOMIC DNA]</scope>
    <source>
        <strain evidence="6 7">PG-178-WT-4</strain>
    </source>
</reference>
<evidence type="ECO:0000259" key="4">
    <source>
        <dbReference type="PROSITE" id="PS51077"/>
    </source>
</evidence>
<evidence type="ECO:0000313" key="7">
    <source>
        <dbReference type="Proteomes" id="UP000477488"/>
    </source>
</evidence>
<dbReference type="InterPro" id="IPR036390">
    <property type="entry name" value="WH_DNA-bd_sf"/>
</dbReference>
<dbReference type="SUPFAM" id="SSF55781">
    <property type="entry name" value="GAF domain-like"/>
    <property type="match status" value="1"/>
</dbReference>
<dbReference type="InterPro" id="IPR036388">
    <property type="entry name" value="WH-like_DNA-bd_sf"/>
</dbReference>
<dbReference type="Pfam" id="PF01614">
    <property type="entry name" value="IclR_C"/>
    <property type="match status" value="1"/>
</dbReference>
<evidence type="ECO:0000256" key="3">
    <source>
        <dbReference type="ARBA" id="ARBA00023163"/>
    </source>
</evidence>
<dbReference type="GO" id="GO:0003700">
    <property type="term" value="F:DNA-binding transcription factor activity"/>
    <property type="evidence" value="ECO:0007669"/>
    <property type="project" value="TreeGrafter"/>
</dbReference>
<keyword evidence="7" id="KW-1185">Reference proteome</keyword>
<keyword evidence="1" id="KW-0805">Transcription regulation</keyword>
<dbReference type="PANTHER" id="PTHR30136">
    <property type="entry name" value="HELIX-TURN-HELIX TRANSCRIPTIONAL REGULATOR, ICLR FAMILY"/>
    <property type="match status" value="1"/>
</dbReference>
<dbReference type="Gene3D" id="1.10.10.10">
    <property type="entry name" value="Winged helix-like DNA-binding domain superfamily/Winged helix DNA-binding domain"/>
    <property type="match status" value="1"/>
</dbReference>
<dbReference type="SUPFAM" id="SSF46785">
    <property type="entry name" value="Winged helix' DNA-binding domain"/>
    <property type="match status" value="1"/>
</dbReference>
<dbReference type="InterPro" id="IPR050707">
    <property type="entry name" value="HTH_MetabolicPath_Reg"/>
</dbReference>
<feature type="domain" description="IclR-ED" evidence="5">
    <location>
        <begin position="73"/>
        <end position="256"/>
    </location>
</feature>
<dbReference type="AlphaFoldDB" id="A0A6L5XLB3"/>
<keyword evidence="3" id="KW-0804">Transcription</keyword>
<proteinExistence type="predicted"/>
<comment type="caution">
    <text evidence="6">The sequence shown here is derived from an EMBL/GenBank/DDBJ whole genome shotgun (WGS) entry which is preliminary data.</text>
</comment>
<dbReference type="Proteomes" id="UP000477488">
    <property type="component" value="Unassembled WGS sequence"/>
</dbReference>
<accession>A0A6L5XLB3</accession>
<dbReference type="Pfam" id="PF09339">
    <property type="entry name" value="HTH_IclR"/>
    <property type="match status" value="1"/>
</dbReference>
<evidence type="ECO:0000259" key="5">
    <source>
        <dbReference type="PROSITE" id="PS51078"/>
    </source>
</evidence>
<name>A0A6L5XLB3_9BACT</name>
<dbReference type="InterPro" id="IPR029016">
    <property type="entry name" value="GAF-like_dom_sf"/>
</dbReference>
<protein>
    <submittedName>
        <fullName evidence="6">IclR family transcriptional regulator</fullName>
    </submittedName>
</protein>
<dbReference type="PROSITE" id="PS51078">
    <property type="entry name" value="ICLR_ED"/>
    <property type="match status" value="1"/>
</dbReference>
<feature type="domain" description="HTH iclR-type" evidence="4">
    <location>
        <begin position="11"/>
        <end position="72"/>
    </location>
</feature>
<gene>
    <name evidence="6" type="ORF">FYJ44_08055</name>
</gene>
<evidence type="ECO:0000313" key="6">
    <source>
        <dbReference type="EMBL" id="MSS27994.1"/>
    </source>
</evidence>
<dbReference type="GO" id="GO:0045892">
    <property type="term" value="P:negative regulation of DNA-templated transcription"/>
    <property type="evidence" value="ECO:0007669"/>
    <property type="project" value="TreeGrafter"/>
</dbReference>
<evidence type="ECO:0000256" key="1">
    <source>
        <dbReference type="ARBA" id="ARBA00023015"/>
    </source>
</evidence>
<evidence type="ECO:0000256" key="2">
    <source>
        <dbReference type="ARBA" id="ARBA00023125"/>
    </source>
</evidence>
<dbReference type="EMBL" id="VUMH01000007">
    <property type="protein sequence ID" value="MSS27994.1"/>
    <property type="molecule type" value="Genomic_DNA"/>
</dbReference>
<organism evidence="6 7">
    <name type="scientific">Desulfovibrio porci</name>
    <dbReference type="NCBI Taxonomy" id="2605782"/>
    <lineage>
        <taxon>Bacteria</taxon>
        <taxon>Pseudomonadati</taxon>
        <taxon>Thermodesulfobacteriota</taxon>
        <taxon>Desulfovibrionia</taxon>
        <taxon>Desulfovibrionales</taxon>
        <taxon>Desulfovibrionaceae</taxon>
        <taxon>Desulfovibrio</taxon>
    </lineage>
</organism>
<dbReference type="RefSeq" id="WP_154510990.1">
    <property type="nucleotide sequence ID" value="NZ_DBFWWU010000133.1"/>
</dbReference>
<sequence length="263" mass="29357">MTQTVKKYYEVGAVSKACLLIEMLSTRKSWELAALSKAVGLPKTTVHRMILTLEDNGYVIQEKQRGEYCLSFKMFSVGSRMLRYSSMVDVARPYCMELLEAVNETVNLCVPFGTDMLVVDRHITTQPLRQDTVIGGTFPMLQSASGKIFLAFAQEAEVRKAVEQVREKSGREFADKLMLTLRAELEEVRKTGLAYDAEEVFKGVRCVAVPILDFQNCLAGTLSVSVPTVRLNKKTMANIKQQIVQMSQKISLRLGASPASLPF</sequence>
<keyword evidence="2" id="KW-0238">DNA-binding</keyword>
<dbReference type="PANTHER" id="PTHR30136:SF35">
    <property type="entry name" value="HTH-TYPE TRANSCRIPTIONAL REGULATOR RV1719"/>
    <property type="match status" value="1"/>
</dbReference>
<dbReference type="GO" id="GO:0003677">
    <property type="term" value="F:DNA binding"/>
    <property type="evidence" value="ECO:0007669"/>
    <property type="project" value="UniProtKB-KW"/>
</dbReference>